<dbReference type="PROSITE" id="PS51257">
    <property type="entry name" value="PROKAR_LIPOPROTEIN"/>
    <property type="match status" value="1"/>
</dbReference>
<dbReference type="Gene3D" id="2.120.10.30">
    <property type="entry name" value="TolB, C-terminal domain"/>
    <property type="match status" value="1"/>
</dbReference>
<gene>
    <name evidence="2" type="ORF">ACH4GP_34560</name>
</gene>
<feature type="chain" id="PRO_5047463998" evidence="1">
    <location>
        <begin position="43"/>
        <end position="436"/>
    </location>
</feature>
<accession>A0ABW7RMY0</accession>
<comment type="caution">
    <text evidence="2">The sequence shown here is derived from an EMBL/GenBank/DDBJ whole genome shotgun (WGS) entry which is preliminary data.</text>
</comment>
<dbReference type="InterPro" id="IPR011042">
    <property type="entry name" value="6-blade_b-propeller_TolB-like"/>
</dbReference>
<sequence length="436" mass="44793">MQTRSEPTTVIRSARTVRAACAAAALLAVSACSSGPTPPDLAAPQVTGTVYVAGTAADGSSAVWQVTRGAAKPLLSEGAQILPLTSVSLSPDGAHLAYVSANSLYVKDLRTGAALPGRLAADAVPEAAADPGMPQGSPCSVWSPDGKRVAFTVQRGVFVFDTAGTGSRVSGRPVSAWREGRRDLRNLASPPTYHDARATSEMTCAHWAGATRLVFDRVGQDRAESIGSAAEANTTTLARVDAKAPQLTNLSARWSASDTCGDRVLLDYHPEQSPAATPSPVANSARRPGTPLLMAASSLDYRAYADSPQTAAEALTSTGIAAEGSVWYFAPDTCRLTTAAPKSADEGTYDYLVTTLDGKTGKTVQQRTLPLAVGAGSPLARPAGGHVTALAAPGGHTIAYATRDGKIAVVDLGSGGATELKGPWKNAVSAVGWRND</sequence>
<keyword evidence="1" id="KW-0732">Signal</keyword>
<dbReference type="SUPFAM" id="SSF82171">
    <property type="entry name" value="DPP6 N-terminal domain-like"/>
    <property type="match status" value="1"/>
</dbReference>
<dbReference type="RefSeq" id="WP_397676452.1">
    <property type="nucleotide sequence ID" value="NZ_JBIRFW010000019.1"/>
</dbReference>
<keyword evidence="3" id="KW-1185">Reference proteome</keyword>
<dbReference type="Pfam" id="PF07676">
    <property type="entry name" value="PD40"/>
    <property type="match status" value="1"/>
</dbReference>
<feature type="signal peptide" evidence="1">
    <location>
        <begin position="1"/>
        <end position="42"/>
    </location>
</feature>
<reference evidence="2 3" key="1">
    <citation type="submission" date="2024-10" db="EMBL/GenBank/DDBJ databases">
        <title>The Natural Products Discovery Center: Release of the First 8490 Sequenced Strains for Exploring Actinobacteria Biosynthetic Diversity.</title>
        <authorList>
            <person name="Kalkreuter E."/>
            <person name="Kautsar S.A."/>
            <person name="Yang D."/>
            <person name="Bader C.D."/>
            <person name="Teijaro C.N."/>
            <person name="Fluegel L."/>
            <person name="Davis C.M."/>
            <person name="Simpson J.R."/>
            <person name="Lauterbach L."/>
            <person name="Steele A.D."/>
            <person name="Gui C."/>
            <person name="Meng S."/>
            <person name="Li G."/>
            <person name="Viehrig K."/>
            <person name="Ye F."/>
            <person name="Su P."/>
            <person name="Kiefer A.F."/>
            <person name="Nichols A."/>
            <person name="Cepeda A.J."/>
            <person name="Yan W."/>
            <person name="Fan B."/>
            <person name="Jiang Y."/>
            <person name="Adhikari A."/>
            <person name="Zheng C.-J."/>
            <person name="Schuster L."/>
            <person name="Cowan T.M."/>
            <person name="Smanski M.J."/>
            <person name="Chevrette M.G."/>
            <person name="De Carvalho L.P.S."/>
            <person name="Shen B."/>
        </authorList>
    </citation>
    <scope>NUCLEOTIDE SEQUENCE [LARGE SCALE GENOMIC DNA]</scope>
    <source>
        <strain evidence="2 3">NPDC018013</strain>
    </source>
</reference>
<evidence type="ECO:0000313" key="2">
    <source>
        <dbReference type="EMBL" id="MFH8589440.1"/>
    </source>
</evidence>
<protein>
    <submittedName>
        <fullName evidence="2">TolB family protein</fullName>
    </submittedName>
</protein>
<evidence type="ECO:0000256" key="1">
    <source>
        <dbReference type="SAM" id="SignalP"/>
    </source>
</evidence>
<name>A0ABW7RMY0_9ACTN</name>
<organism evidence="2 3">
    <name type="scientific">Streptomyces celluloflavus</name>
    <dbReference type="NCBI Taxonomy" id="58344"/>
    <lineage>
        <taxon>Bacteria</taxon>
        <taxon>Bacillati</taxon>
        <taxon>Actinomycetota</taxon>
        <taxon>Actinomycetes</taxon>
        <taxon>Kitasatosporales</taxon>
        <taxon>Streptomycetaceae</taxon>
        <taxon>Streptomyces</taxon>
    </lineage>
</organism>
<proteinExistence type="predicted"/>
<dbReference type="InterPro" id="IPR011659">
    <property type="entry name" value="WD40"/>
</dbReference>
<evidence type="ECO:0000313" key="3">
    <source>
        <dbReference type="Proteomes" id="UP001610990"/>
    </source>
</evidence>
<dbReference type="Proteomes" id="UP001610990">
    <property type="component" value="Unassembled WGS sequence"/>
</dbReference>
<dbReference type="EMBL" id="JBIRGH010000032">
    <property type="protein sequence ID" value="MFH8589440.1"/>
    <property type="molecule type" value="Genomic_DNA"/>
</dbReference>